<feature type="non-terminal residue" evidence="1">
    <location>
        <position position="1"/>
    </location>
</feature>
<evidence type="ECO:0000313" key="1">
    <source>
        <dbReference type="EMBL" id="CAG8764270.1"/>
    </source>
</evidence>
<sequence>AIQRTKREEGGRVLPNSYHGDYAVDGDRLTSGGFHKTTPVYQPGRSNPPSMPVDEEHLGHLVNPHPPNPTTLHYRNMAQNMDLKTPLLDAGFTGDLITPSDPDYQTSLRRFAKNAQRNAGLVAFVKSAEDVARAIKFASTNSVSFVVRGGGHSTGGSSSIEGGMVIDLSKYLNSVRVDEENKLGYVGGGANWKAVDEETIKYGLATVG</sequence>
<dbReference type="EMBL" id="CAJVPT010060784">
    <property type="protein sequence ID" value="CAG8764270.1"/>
    <property type="molecule type" value="Genomic_DNA"/>
</dbReference>
<organism evidence="1 2">
    <name type="scientific">Acaulospora colombiana</name>
    <dbReference type="NCBI Taxonomy" id="27376"/>
    <lineage>
        <taxon>Eukaryota</taxon>
        <taxon>Fungi</taxon>
        <taxon>Fungi incertae sedis</taxon>
        <taxon>Mucoromycota</taxon>
        <taxon>Glomeromycotina</taxon>
        <taxon>Glomeromycetes</taxon>
        <taxon>Diversisporales</taxon>
        <taxon>Acaulosporaceae</taxon>
        <taxon>Acaulospora</taxon>
    </lineage>
</organism>
<feature type="non-terminal residue" evidence="1">
    <location>
        <position position="208"/>
    </location>
</feature>
<dbReference type="Proteomes" id="UP000789525">
    <property type="component" value="Unassembled WGS sequence"/>
</dbReference>
<protein>
    <submittedName>
        <fullName evidence="1">13344_t:CDS:1</fullName>
    </submittedName>
</protein>
<proteinExistence type="predicted"/>
<keyword evidence="2" id="KW-1185">Reference proteome</keyword>
<reference evidence="1" key="1">
    <citation type="submission" date="2021-06" db="EMBL/GenBank/DDBJ databases">
        <authorList>
            <person name="Kallberg Y."/>
            <person name="Tangrot J."/>
            <person name="Rosling A."/>
        </authorList>
    </citation>
    <scope>NUCLEOTIDE SEQUENCE</scope>
    <source>
        <strain evidence="1">CL356</strain>
    </source>
</reference>
<comment type="caution">
    <text evidence="1">The sequence shown here is derived from an EMBL/GenBank/DDBJ whole genome shotgun (WGS) entry which is preliminary data.</text>
</comment>
<evidence type="ECO:0000313" key="2">
    <source>
        <dbReference type="Proteomes" id="UP000789525"/>
    </source>
</evidence>
<name>A0ACA9QSP5_9GLOM</name>
<gene>
    <name evidence="1" type="ORF">ACOLOM_LOCUS13362</name>
</gene>
<accession>A0ACA9QSP5</accession>